<protein>
    <submittedName>
        <fullName evidence="8">MFS transporter</fullName>
    </submittedName>
</protein>
<sequence>MSTTATPRQACHTAGLVRGIYLPRTADALALAMSTYGIPLLVLATTRSAALTGTAFVLEWIPRLAAFGWAGSIVDRRGASVVFHLASLGRALVLASGAVLLHLHPVGTMASVTVMVLAAATGVLSEFSYIAAETTGAAVGRRAGARAHRVQAVLLGIDQTATLAGPALAALLLLAGPPPMLAVITVLSLLAALLALRTPSSPAVPARAPKGRPGAGLLTGWRTIRSLPVLGWLVTGLTLSNLATGLLQAAGPVIVVEHFGQSTTAVGLVWSVAAGATLLSVTLCRFALDRLGLWPVGATCGALASLACLAVSQAPDYLSYLVLVAVLMAADGGMTVVLRTLRSRLIPAEKFGSTLSVTILILLLPFPVAGVLTALTPPDAMGHIITTCAVLQALGLFLAFARLRTDPALRI</sequence>
<feature type="transmembrane region" description="Helical" evidence="7">
    <location>
        <begin position="381"/>
        <end position="401"/>
    </location>
</feature>
<feature type="transmembrane region" description="Helical" evidence="7">
    <location>
        <begin position="318"/>
        <end position="341"/>
    </location>
</feature>
<evidence type="ECO:0000313" key="9">
    <source>
        <dbReference type="Proteomes" id="UP000236178"/>
    </source>
</evidence>
<feature type="transmembrane region" description="Helical" evidence="7">
    <location>
        <begin position="353"/>
        <end position="375"/>
    </location>
</feature>
<feature type="transmembrane region" description="Helical" evidence="7">
    <location>
        <begin position="109"/>
        <end position="131"/>
    </location>
</feature>
<dbReference type="Pfam" id="PF07690">
    <property type="entry name" value="MFS_1"/>
    <property type="match status" value="1"/>
</dbReference>
<feature type="transmembrane region" description="Helical" evidence="7">
    <location>
        <begin position="229"/>
        <end position="251"/>
    </location>
</feature>
<dbReference type="InterPro" id="IPR036259">
    <property type="entry name" value="MFS_trans_sf"/>
</dbReference>
<evidence type="ECO:0000256" key="7">
    <source>
        <dbReference type="SAM" id="Phobius"/>
    </source>
</evidence>
<comment type="subcellular location">
    <subcellularLocation>
        <location evidence="1">Cell inner membrane</location>
        <topology evidence="1">Multi-pass membrane protein</topology>
    </subcellularLocation>
</comment>
<evidence type="ECO:0000256" key="2">
    <source>
        <dbReference type="ARBA" id="ARBA00022448"/>
    </source>
</evidence>
<evidence type="ECO:0000256" key="5">
    <source>
        <dbReference type="ARBA" id="ARBA00022989"/>
    </source>
</evidence>
<keyword evidence="3" id="KW-1003">Cell membrane</keyword>
<comment type="caution">
    <text evidence="8">The sequence shown here is derived from an EMBL/GenBank/DDBJ whole genome shotgun (WGS) entry which is preliminary data.</text>
</comment>
<name>A0A2I0SQV8_9ACTN</name>
<dbReference type="RefSeq" id="WP_103549849.1">
    <property type="nucleotide sequence ID" value="NZ_KZ626862.1"/>
</dbReference>
<dbReference type="SUPFAM" id="SSF103473">
    <property type="entry name" value="MFS general substrate transporter"/>
    <property type="match status" value="1"/>
</dbReference>
<keyword evidence="4 7" id="KW-0812">Transmembrane</keyword>
<keyword evidence="9" id="KW-1185">Reference proteome</keyword>
<dbReference type="GO" id="GO:0022857">
    <property type="term" value="F:transmembrane transporter activity"/>
    <property type="evidence" value="ECO:0007669"/>
    <property type="project" value="InterPro"/>
</dbReference>
<keyword evidence="2" id="KW-0813">Transport</keyword>
<evidence type="ECO:0000256" key="1">
    <source>
        <dbReference type="ARBA" id="ARBA00004429"/>
    </source>
</evidence>
<dbReference type="EMBL" id="PJOS01000023">
    <property type="protein sequence ID" value="PKT72297.1"/>
    <property type="molecule type" value="Genomic_DNA"/>
</dbReference>
<feature type="transmembrane region" description="Helical" evidence="7">
    <location>
        <begin position="81"/>
        <end position="103"/>
    </location>
</feature>
<dbReference type="GO" id="GO:0005886">
    <property type="term" value="C:plasma membrane"/>
    <property type="evidence" value="ECO:0007669"/>
    <property type="project" value="UniProtKB-SubCell"/>
</dbReference>
<accession>A0A2I0SQV8</accession>
<gene>
    <name evidence="8" type="ORF">CW362_14480</name>
</gene>
<feature type="transmembrane region" description="Helical" evidence="7">
    <location>
        <begin position="291"/>
        <end position="312"/>
    </location>
</feature>
<keyword evidence="5 7" id="KW-1133">Transmembrane helix</keyword>
<dbReference type="Proteomes" id="UP000236178">
    <property type="component" value="Unassembled WGS sequence"/>
</dbReference>
<feature type="transmembrane region" description="Helical" evidence="7">
    <location>
        <begin position="180"/>
        <end position="197"/>
    </location>
</feature>
<feature type="transmembrane region" description="Helical" evidence="7">
    <location>
        <begin position="263"/>
        <end position="284"/>
    </location>
</feature>
<dbReference type="AlphaFoldDB" id="A0A2I0SQV8"/>
<dbReference type="Gene3D" id="1.20.1250.20">
    <property type="entry name" value="MFS general substrate transporter like domains"/>
    <property type="match status" value="1"/>
</dbReference>
<evidence type="ECO:0000256" key="4">
    <source>
        <dbReference type="ARBA" id="ARBA00022692"/>
    </source>
</evidence>
<dbReference type="OrthoDB" id="4328268at2"/>
<dbReference type="InterPro" id="IPR011701">
    <property type="entry name" value="MFS"/>
</dbReference>
<feature type="transmembrane region" description="Helical" evidence="7">
    <location>
        <begin position="152"/>
        <end position="174"/>
    </location>
</feature>
<evidence type="ECO:0000256" key="6">
    <source>
        <dbReference type="ARBA" id="ARBA00023136"/>
    </source>
</evidence>
<organism evidence="8 9">
    <name type="scientific">Streptomyces populi</name>
    <dbReference type="NCBI Taxonomy" id="2058924"/>
    <lineage>
        <taxon>Bacteria</taxon>
        <taxon>Bacillati</taxon>
        <taxon>Actinomycetota</taxon>
        <taxon>Actinomycetes</taxon>
        <taxon>Kitasatosporales</taxon>
        <taxon>Streptomycetaceae</taxon>
        <taxon>Streptomyces</taxon>
    </lineage>
</organism>
<keyword evidence="6 7" id="KW-0472">Membrane</keyword>
<evidence type="ECO:0000256" key="3">
    <source>
        <dbReference type="ARBA" id="ARBA00022475"/>
    </source>
</evidence>
<reference evidence="8 9" key="1">
    <citation type="submission" date="2017-12" db="EMBL/GenBank/DDBJ databases">
        <title>Streptomyces populusis sp. nov., a novel endophytic actinobacterium isolated from stems of Populus adenopoda Maxim.</title>
        <authorList>
            <person name="Wang Z."/>
        </authorList>
    </citation>
    <scope>NUCLEOTIDE SEQUENCE [LARGE SCALE GENOMIC DNA]</scope>
    <source>
        <strain evidence="8 9">A249</strain>
    </source>
</reference>
<dbReference type="PANTHER" id="PTHR23513">
    <property type="entry name" value="INTEGRAL MEMBRANE EFFLUX PROTEIN-RELATED"/>
    <property type="match status" value="1"/>
</dbReference>
<proteinExistence type="predicted"/>
<evidence type="ECO:0000313" key="8">
    <source>
        <dbReference type="EMBL" id="PKT72297.1"/>
    </source>
</evidence>
<dbReference type="PANTHER" id="PTHR23513:SF9">
    <property type="entry name" value="ENTEROBACTIN EXPORTER ENTS"/>
    <property type="match status" value="1"/>
</dbReference>